<gene>
    <name evidence="1" type="ORF">GOSPT_122_00160</name>
</gene>
<dbReference type="AlphaFoldDB" id="H5U603"/>
<comment type="caution">
    <text evidence="1">The sequence shown here is derived from an EMBL/GenBank/DDBJ whole genome shotgun (WGS) entry which is preliminary data.</text>
</comment>
<dbReference type="RefSeq" id="WP_005208393.1">
    <property type="nucleotide sequence ID" value="NZ_BAFC01000120.1"/>
</dbReference>
<evidence type="ECO:0000313" key="2">
    <source>
        <dbReference type="Proteomes" id="UP000005845"/>
    </source>
</evidence>
<evidence type="ECO:0000313" key="1">
    <source>
        <dbReference type="EMBL" id="GAB41161.1"/>
    </source>
</evidence>
<protein>
    <submittedName>
        <fullName evidence="1">Uncharacterized protein</fullName>
    </submittedName>
</protein>
<sequence>MDHPKLTPSQSAVLFVLMAESTELSTPRLRELGPNLDKPGRQKLTEHGLIESRKGERNALYHSLTDRGWAWCADELRAGPPDRSLPPIRALYAVLNAIGRHLDAEDFRLYEVFGRPRAVVEAAPPASSKAVNIGARIIATYESLAHQRGALVDVAALRSSLPDIDRSEFNAAILELQDRPGVSLIPQDDRARLSETDRAAAVVVGTQPCHLFAVEED</sequence>
<reference evidence="1 2" key="1">
    <citation type="submission" date="2012-02" db="EMBL/GenBank/DDBJ databases">
        <title>Whole genome shotgun sequence of Gordonia sputi NBRC 100414.</title>
        <authorList>
            <person name="Yoshida I."/>
            <person name="Hosoyama A."/>
            <person name="Tsuchikane K."/>
            <person name="Katsumata H."/>
            <person name="Yamazaki S."/>
            <person name="Fujita N."/>
        </authorList>
    </citation>
    <scope>NUCLEOTIDE SEQUENCE [LARGE SCALE GENOMIC DNA]</scope>
    <source>
        <strain evidence="1 2">NBRC 100414</strain>
    </source>
</reference>
<keyword evidence="2" id="KW-1185">Reference proteome</keyword>
<dbReference type="Proteomes" id="UP000005845">
    <property type="component" value="Unassembled WGS sequence"/>
</dbReference>
<dbReference type="EMBL" id="BAFC01000120">
    <property type="protein sequence ID" value="GAB41161.1"/>
    <property type="molecule type" value="Genomic_DNA"/>
</dbReference>
<proteinExistence type="predicted"/>
<organism evidence="1 2">
    <name type="scientific">Gordonia sputi NBRC 100414</name>
    <dbReference type="NCBI Taxonomy" id="1089453"/>
    <lineage>
        <taxon>Bacteria</taxon>
        <taxon>Bacillati</taxon>
        <taxon>Actinomycetota</taxon>
        <taxon>Actinomycetes</taxon>
        <taxon>Mycobacteriales</taxon>
        <taxon>Gordoniaceae</taxon>
        <taxon>Gordonia</taxon>
    </lineage>
</organism>
<accession>H5U603</accession>
<dbReference type="eggNOG" id="COG1846">
    <property type="taxonomic scope" value="Bacteria"/>
</dbReference>
<name>H5U603_9ACTN</name>